<evidence type="ECO:0000313" key="2">
    <source>
        <dbReference type="EMBL" id="MBI3539846.1"/>
    </source>
</evidence>
<evidence type="ECO:0000313" key="3">
    <source>
        <dbReference type="Proteomes" id="UP000807850"/>
    </source>
</evidence>
<dbReference type="InterPro" id="IPR000866">
    <property type="entry name" value="AhpC/TSA"/>
</dbReference>
<dbReference type="PANTHER" id="PTHR42852:SF13">
    <property type="entry name" value="PROTEIN DIPZ"/>
    <property type="match status" value="1"/>
</dbReference>
<dbReference type="InterPro" id="IPR050553">
    <property type="entry name" value="Thioredoxin_ResA/DsbE_sf"/>
</dbReference>
<comment type="caution">
    <text evidence="2">The sequence shown here is derived from an EMBL/GenBank/DDBJ whole genome shotgun (WGS) entry which is preliminary data.</text>
</comment>
<dbReference type="Gene3D" id="3.40.30.10">
    <property type="entry name" value="Glutaredoxin"/>
    <property type="match status" value="1"/>
</dbReference>
<dbReference type="AlphaFoldDB" id="A0A9D6L6T7"/>
<dbReference type="InterPro" id="IPR036249">
    <property type="entry name" value="Thioredoxin-like_sf"/>
</dbReference>
<dbReference type="InterPro" id="IPR017937">
    <property type="entry name" value="Thioredoxin_CS"/>
</dbReference>
<dbReference type="GO" id="GO:0016491">
    <property type="term" value="F:oxidoreductase activity"/>
    <property type="evidence" value="ECO:0007669"/>
    <property type="project" value="InterPro"/>
</dbReference>
<name>A0A9D6L6T7_UNCEI</name>
<sequence>MRLESFTRWKVASSLDRNPNVRNPTLAILTAAVFASPALAPGPLHAAGADPDRAAPAFAVRGLDGRPFRLADHRGQPIVLDFWATWCGPCRAEMPHLDALQKRYAREGLVILGLSVDERAVLDVRRFADSLGVAFRMAMADEKLLDRYGPIRQIPTTFFINRRGEIVRRTVGYLDAQTLESYVKELF</sequence>
<reference evidence="2" key="1">
    <citation type="submission" date="2020-07" db="EMBL/GenBank/DDBJ databases">
        <title>Huge and variable diversity of episymbiotic CPR bacteria and DPANN archaea in groundwater ecosystems.</title>
        <authorList>
            <person name="He C.Y."/>
            <person name="Keren R."/>
            <person name="Whittaker M."/>
            <person name="Farag I.F."/>
            <person name="Doudna J."/>
            <person name="Cate J.H.D."/>
            <person name="Banfield J.F."/>
        </authorList>
    </citation>
    <scope>NUCLEOTIDE SEQUENCE</scope>
    <source>
        <strain evidence="2">NC_groundwater_928_Pr1_S-0.2um_72_17</strain>
    </source>
</reference>
<dbReference type="EMBL" id="JACQAY010000198">
    <property type="protein sequence ID" value="MBI3539846.1"/>
    <property type="molecule type" value="Genomic_DNA"/>
</dbReference>
<dbReference type="CDD" id="cd02966">
    <property type="entry name" value="TlpA_like_family"/>
    <property type="match status" value="1"/>
</dbReference>
<feature type="domain" description="Thioredoxin" evidence="1">
    <location>
        <begin position="49"/>
        <end position="187"/>
    </location>
</feature>
<accession>A0A9D6L6T7</accession>
<organism evidence="2 3">
    <name type="scientific">Eiseniibacteriota bacterium</name>
    <dbReference type="NCBI Taxonomy" id="2212470"/>
    <lineage>
        <taxon>Bacteria</taxon>
        <taxon>Candidatus Eiseniibacteriota</taxon>
    </lineage>
</organism>
<dbReference type="InterPro" id="IPR013766">
    <property type="entry name" value="Thioredoxin_domain"/>
</dbReference>
<evidence type="ECO:0000259" key="1">
    <source>
        <dbReference type="PROSITE" id="PS51352"/>
    </source>
</evidence>
<protein>
    <submittedName>
        <fullName evidence="2">TlpA family protein disulfide reductase</fullName>
    </submittedName>
</protein>
<gene>
    <name evidence="2" type="ORF">HY076_06200</name>
</gene>
<dbReference type="GO" id="GO:0016209">
    <property type="term" value="F:antioxidant activity"/>
    <property type="evidence" value="ECO:0007669"/>
    <property type="project" value="InterPro"/>
</dbReference>
<dbReference type="SUPFAM" id="SSF52833">
    <property type="entry name" value="Thioredoxin-like"/>
    <property type="match status" value="1"/>
</dbReference>
<dbReference type="PROSITE" id="PS00194">
    <property type="entry name" value="THIOREDOXIN_1"/>
    <property type="match status" value="1"/>
</dbReference>
<dbReference type="Pfam" id="PF00578">
    <property type="entry name" value="AhpC-TSA"/>
    <property type="match status" value="1"/>
</dbReference>
<proteinExistence type="predicted"/>
<dbReference type="PROSITE" id="PS51352">
    <property type="entry name" value="THIOREDOXIN_2"/>
    <property type="match status" value="1"/>
</dbReference>
<dbReference type="Proteomes" id="UP000807850">
    <property type="component" value="Unassembled WGS sequence"/>
</dbReference>
<dbReference type="PANTHER" id="PTHR42852">
    <property type="entry name" value="THIOL:DISULFIDE INTERCHANGE PROTEIN DSBE"/>
    <property type="match status" value="1"/>
</dbReference>